<evidence type="ECO:0000313" key="2">
    <source>
        <dbReference type="Proteomes" id="UP000007820"/>
    </source>
</evidence>
<organism evidence="1 2">
    <name type="scientific">Prevotella dentalis (strain ATCC 49559 / DSM 3688 / JCM 13448 / NCTC 12043 / ES 2772)</name>
    <name type="common">Mitsuokella dentalis</name>
    <dbReference type="NCBI Taxonomy" id="908937"/>
    <lineage>
        <taxon>Bacteria</taxon>
        <taxon>Pseudomonadati</taxon>
        <taxon>Bacteroidota</taxon>
        <taxon>Bacteroidia</taxon>
        <taxon>Bacteroidales</taxon>
        <taxon>Prevotellaceae</taxon>
        <taxon>Prevotella</taxon>
    </lineage>
</organism>
<comment type="caution">
    <text evidence="1">The sequence shown here is derived from an EMBL/GenBank/DDBJ whole genome shotgun (WGS) entry which is preliminary data.</text>
</comment>
<proteinExistence type="predicted"/>
<dbReference type="AlphaFoldDB" id="F9D502"/>
<dbReference type="Proteomes" id="UP000007820">
    <property type="component" value="Unassembled WGS sequence"/>
</dbReference>
<reference evidence="1 2" key="1">
    <citation type="submission" date="2011-04" db="EMBL/GenBank/DDBJ databases">
        <authorList>
            <person name="Muzny D."/>
            <person name="Qin X."/>
            <person name="Deng J."/>
            <person name="Jiang H."/>
            <person name="Liu Y."/>
            <person name="Qu J."/>
            <person name="Song X.-Z."/>
            <person name="Zhang L."/>
            <person name="Thornton R."/>
            <person name="Coyle M."/>
            <person name="Francisco L."/>
            <person name="Jackson L."/>
            <person name="Javaid M."/>
            <person name="Korchina V."/>
            <person name="Kovar C."/>
            <person name="Mata R."/>
            <person name="Mathew T."/>
            <person name="Ngo R."/>
            <person name="Nguyen L."/>
            <person name="Nguyen N."/>
            <person name="Okwuonu G."/>
            <person name="Ongeri F."/>
            <person name="Pham C."/>
            <person name="Simmons D."/>
            <person name="Wilczek-Boney K."/>
            <person name="Hale W."/>
            <person name="Jakkamsetti A."/>
            <person name="Pham P."/>
            <person name="Ruth R."/>
            <person name="San Lucas F."/>
            <person name="Warren J."/>
            <person name="Zhang J."/>
            <person name="Zhao Z."/>
            <person name="Zhou C."/>
            <person name="Zhu D."/>
            <person name="Lee S."/>
            <person name="Bess C."/>
            <person name="Blankenburg K."/>
            <person name="Forbes L."/>
            <person name="Fu Q."/>
            <person name="Gubbala S."/>
            <person name="Hirani K."/>
            <person name="Jayaseelan J.C."/>
            <person name="Lara F."/>
            <person name="Munidasa M."/>
            <person name="Palculict T."/>
            <person name="Patil S."/>
            <person name="Pu L.-L."/>
            <person name="Saada N."/>
            <person name="Tang L."/>
            <person name="Weissenberger G."/>
            <person name="Zhu Y."/>
            <person name="Hemphill L."/>
            <person name="Shang Y."/>
            <person name="Youmans B."/>
            <person name="Ayvaz T."/>
            <person name="Ross M."/>
            <person name="Santibanez J."/>
            <person name="Aqrawi P."/>
            <person name="Gross S."/>
            <person name="Joshi V."/>
            <person name="Fowler G."/>
            <person name="Nazareth L."/>
            <person name="Reid J."/>
            <person name="Worley K."/>
            <person name="Petrosino J."/>
            <person name="Highlander S."/>
            <person name="Gibbs R."/>
        </authorList>
    </citation>
    <scope>NUCLEOTIDE SEQUENCE [LARGE SCALE GENOMIC DNA]</scope>
    <source>
        <strain evidence="1 2">DSM 3688</strain>
    </source>
</reference>
<dbReference type="EMBL" id="AFPW01000028">
    <property type="protein sequence ID" value="EGQ13423.1"/>
    <property type="molecule type" value="Genomic_DNA"/>
</dbReference>
<gene>
    <name evidence="1" type="ORF">HMPREF9136_1930</name>
</gene>
<sequence length="66" mass="7147">MWGSPVVALWSELVLFLAVHVAVAAQIGFQLAGIAVKVVAELLERGEFLVAQQHIDARHQDGWVVG</sequence>
<accession>F9D502</accession>
<protein>
    <submittedName>
        <fullName evidence="1">Uncharacterized protein</fullName>
    </submittedName>
</protein>
<evidence type="ECO:0000313" key="1">
    <source>
        <dbReference type="EMBL" id="EGQ13423.1"/>
    </source>
</evidence>
<name>F9D502_PREDD</name>